<dbReference type="InterPro" id="IPR052026">
    <property type="entry name" value="ExeA_AAA_ATPase_DNA-bind"/>
</dbReference>
<dbReference type="EMBL" id="JALIEB010000029">
    <property type="protein sequence ID" value="MCV3274132.1"/>
    <property type="molecule type" value="Genomic_DNA"/>
</dbReference>
<dbReference type="RefSeq" id="WP_263846336.1">
    <property type="nucleotide sequence ID" value="NZ_JALIEB010000029.1"/>
</dbReference>
<dbReference type="Proteomes" id="UP001208690">
    <property type="component" value="Unassembled WGS sequence"/>
</dbReference>
<protein>
    <submittedName>
        <fullName evidence="1">ATP-binding protein</fullName>
    </submittedName>
</protein>
<proteinExistence type="predicted"/>
<keyword evidence="1" id="KW-0547">Nucleotide-binding</keyword>
<evidence type="ECO:0000313" key="2">
    <source>
        <dbReference type="Proteomes" id="UP001208690"/>
    </source>
</evidence>
<dbReference type="InterPro" id="IPR008868">
    <property type="entry name" value="TniB"/>
</dbReference>
<comment type="caution">
    <text evidence="1">The sequence shown here is derived from an EMBL/GenBank/DDBJ whole genome shotgun (WGS) entry which is preliminary data.</text>
</comment>
<gene>
    <name evidence="1" type="ORF">MUB52_22080</name>
</gene>
<dbReference type="Pfam" id="PF05621">
    <property type="entry name" value="TniB"/>
    <property type="match status" value="1"/>
</dbReference>
<evidence type="ECO:0000313" key="1">
    <source>
        <dbReference type="EMBL" id="MCV3274132.1"/>
    </source>
</evidence>
<keyword evidence="1" id="KW-0067">ATP-binding</keyword>
<keyword evidence="2" id="KW-1185">Reference proteome</keyword>
<name>A0ABT3BKM3_9RHOB</name>
<reference evidence="1 2" key="1">
    <citation type="submission" date="2022-04" db="EMBL/GenBank/DDBJ databases">
        <title>Roseobacter sp. WL0113 is a bacterium isolated from neritic sediment.</title>
        <authorList>
            <person name="Wang L."/>
            <person name="He W."/>
            <person name="Zhang D.-F."/>
        </authorList>
    </citation>
    <scope>NUCLEOTIDE SEQUENCE [LARGE SCALE GENOMIC DNA]</scope>
    <source>
        <strain evidence="1 2">WL0113</strain>
    </source>
</reference>
<dbReference type="PANTHER" id="PTHR35894">
    <property type="entry name" value="GENERAL SECRETION PATHWAY PROTEIN A-RELATED"/>
    <property type="match status" value="1"/>
</dbReference>
<accession>A0ABT3BKM3</accession>
<dbReference type="PANTHER" id="PTHR35894:SF1">
    <property type="entry name" value="PHOSPHORIBULOKINASE _ URIDINE KINASE FAMILY"/>
    <property type="match status" value="1"/>
</dbReference>
<dbReference type="CDD" id="cd02019">
    <property type="entry name" value="NK"/>
    <property type="match status" value="1"/>
</dbReference>
<sequence>MSDARLTGHRALEIGRTISSLRAKFVSNDRFDELAEQFDLLLYRRRADLEAGRQSEARGIVLTGNPGSGKSTAINRLFSRHVDLSVLSMDREQADIVSFQVPSPATLKFVGQSCLRGLGYPLSRDRPANVIWQLVQHHLKQRRTLFMHLDEAQDLSPHRGTNEVQSVVNTLKSIMQNSEWPVGIILTGTGSLRALVNHDPQLSRRLLPIEFRPICWSSHGDSVKGVIRGYSRSASLMCSDEVLKPELIKRLIHSGSEELGLVIELVISALEEALIREQSEITLDAFAQAFKRRSGCVDALNPFIAEDWRAMDARLLFQREVKAPVDSPFDTWERA</sequence>
<dbReference type="Gene3D" id="3.40.50.300">
    <property type="entry name" value="P-loop containing nucleotide triphosphate hydrolases"/>
    <property type="match status" value="1"/>
</dbReference>
<dbReference type="SUPFAM" id="SSF52540">
    <property type="entry name" value="P-loop containing nucleoside triphosphate hydrolases"/>
    <property type="match status" value="1"/>
</dbReference>
<dbReference type="GO" id="GO:0005524">
    <property type="term" value="F:ATP binding"/>
    <property type="evidence" value="ECO:0007669"/>
    <property type="project" value="UniProtKB-KW"/>
</dbReference>
<organism evidence="1 2">
    <name type="scientific">Roseobacter sinensis</name>
    <dbReference type="NCBI Taxonomy" id="2931391"/>
    <lineage>
        <taxon>Bacteria</taxon>
        <taxon>Pseudomonadati</taxon>
        <taxon>Pseudomonadota</taxon>
        <taxon>Alphaproteobacteria</taxon>
        <taxon>Rhodobacterales</taxon>
        <taxon>Roseobacteraceae</taxon>
        <taxon>Roseobacter</taxon>
    </lineage>
</organism>
<dbReference type="InterPro" id="IPR027417">
    <property type="entry name" value="P-loop_NTPase"/>
</dbReference>